<gene>
    <name evidence="3" type="ORF">CRE_16108</name>
</gene>
<proteinExistence type="predicted"/>
<dbReference type="eggNOG" id="ENOG502TJF3">
    <property type="taxonomic scope" value="Eukaryota"/>
</dbReference>
<evidence type="ECO:0000313" key="3">
    <source>
        <dbReference type="EMBL" id="EFO97656.1"/>
    </source>
</evidence>
<dbReference type="PANTHER" id="PTHR47155">
    <property type="entry name" value="DOWNSTREAM OF DAF-16 (REGULATED BY DAF-16)-RELATED"/>
    <property type="match status" value="1"/>
</dbReference>
<dbReference type="AlphaFoldDB" id="E3MBW1"/>
<dbReference type="InterPro" id="IPR003366">
    <property type="entry name" value="CUB-like_dom"/>
</dbReference>
<evidence type="ECO:0000256" key="1">
    <source>
        <dbReference type="SAM" id="SignalP"/>
    </source>
</evidence>
<dbReference type="Pfam" id="PF02408">
    <property type="entry name" value="CUB_2"/>
    <property type="match status" value="1"/>
</dbReference>
<feature type="signal peptide" evidence="1">
    <location>
        <begin position="1"/>
        <end position="19"/>
    </location>
</feature>
<evidence type="ECO:0000259" key="2">
    <source>
        <dbReference type="Pfam" id="PF02408"/>
    </source>
</evidence>
<organism evidence="4">
    <name type="scientific">Caenorhabditis remanei</name>
    <name type="common">Caenorhabditis vulgaris</name>
    <dbReference type="NCBI Taxonomy" id="31234"/>
    <lineage>
        <taxon>Eukaryota</taxon>
        <taxon>Metazoa</taxon>
        <taxon>Ecdysozoa</taxon>
        <taxon>Nematoda</taxon>
        <taxon>Chromadorea</taxon>
        <taxon>Rhabditida</taxon>
        <taxon>Rhabditina</taxon>
        <taxon>Rhabditomorpha</taxon>
        <taxon>Rhabditoidea</taxon>
        <taxon>Rhabditidae</taxon>
        <taxon>Peloderinae</taxon>
        <taxon>Caenorhabditis</taxon>
    </lineage>
</organism>
<accession>E3MBW1</accession>
<dbReference type="Proteomes" id="UP000008281">
    <property type="component" value="Unassembled WGS sequence"/>
</dbReference>
<dbReference type="OrthoDB" id="5795571at2759"/>
<feature type="chain" id="PRO_5003175551" description="CUB-like domain-containing protein" evidence="1">
    <location>
        <begin position="20"/>
        <end position="294"/>
    </location>
</feature>
<dbReference type="EMBL" id="DS268433">
    <property type="protein sequence ID" value="EFO97656.1"/>
    <property type="molecule type" value="Genomic_DNA"/>
</dbReference>
<protein>
    <recommendedName>
        <fullName evidence="2">CUB-like domain-containing protein</fullName>
    </recommendedName>
</protein>
<dbReference type="HOGENOM" id="CLU_025754_1_0_1"/>
<dbReference type="InParanoid" id="E3MBW1"/>
<sequence>MFRLQLLVSISALITVCAAGNVCKSGNIVNRLVNSRPYYWPATWTENRTAPHLEEDQSCSWTVTIPKGYYANFQMIDAAGNLIQTTHEEMEPYYFPPYKFTLAVSTKTVASFAFKSEWLPLPQVQGSVQVSAATRLINATTSTYCKSYGGNGGVSLLLFPDNRTHYYSLRSVLVFLGHDLDGNYVSNLYLLHQTHKQWISNADITIVNLEASGNGDLLLIQEAQNIKDVTYTELVPMPGFFETVTIDSRVKKSALIIGYQVNQTLVDVKMDNPSSTVSIYYGSPSPFTLDKTYK</sequence>
<reference evidence="3" key="1">
    <citation type="submission" date="2007-07" db="EMBL/GenBank/DDBJ databases">
        <title>PCAP assembly of the Caenorhabditis remanei genome.</title>
        <authorList>
            <consortium name="The Caenorhabditis remanei Sequencing Consortium"/>
            <person name="Wilson R.K."/>
        </authorList>
    </citation>
    <scope>NUCLEOTIDE SEQUENCE [LARGE SCALE GENOMIC DNA]</scope>
    <source>
        <strain evidence="3">PB4641</strain>
    </source>
</reference>
<keyword evidence="1" id="KW-0732">Signal</keyword>
<keyword evidence="4" id="KW-1185">Reference proteome</keyword>
<dbReference type="OMA" id="INEMPHI"/>
<feature type="domain" description="CUB-like" evidence="2">
    <location>
        <begin position="18"/>
        <end position="122"/>
    </location>
</feature>
<evidence type="ECO:0000313" key="4">
    <source>
        <dbReference type="Proteomes" id="UP000008281"/>
    </source>
</evidence>
<name>E3MBW1_CAERE</name>